<accession>A0ABY5PAF3</accession>
<dbReference type="Pfam" id="PF02661">
    <property type="entry name" value="Fic"/>
    <property type="match status" value="1"/>
</dbReference>
<evidence type="ECO:0000259" key="1">
    <source>
        <dbReference type="PROSITE" id="PS51459"/>
    </source>
</evidence>
<dbReference type="Gene3D" id="1.10.3290.10">
    <property type="entry name" value="Fido-like domain"/>
    <property type="match status" value="1"/>
</dbReference>
<dbReference type="InterPro" id="IPR040198">
    <property type="entry name" value="Fido_containing"/>
</dbReference>
<dbReference type="PANTHER" id="PTHR13504">
    <property type="entry name" value="FIDO DOMAIN-CONTAINING PROTEIN DDB_G0283145"/>
    <property type="match status" value="1"/>
</dbReference>
<dbReference type="EMBL" id="CP088295">
    <property type="protein sequence ID" value="UUY01598.1"/>
    <property type="molecule type" value="Genomic_DNA"/>
</dbReference>
<dbReference type="SUPFAM" id="SSF140931">
    <property type="entry name" value="Fic-like"/>
    <property type="match status" value="1"/>
</dbReference>
<proteinExistence type="predicted"/>
<keyword evidence="3" id="KW-1185">Reference proteome</keyword>
<dbReference type="Proteomes" id="UP001058860">
    <property type="component" value="Chromosome"/>
</dbReference>
<organism evidence="2 3">
    <name type="scientific">Svornostia abyssi</name>
    <dbReference type="NCBI Taxonomy" id="2898438"/>
    <lineage>
        <taxon>Bacteria</taxon>
        <taxon>Bacillati</taxon>
        <taxon>Actinomycetota</taxon>
        <taxon>Thermoleophilia</taxon>
        <taxon>Solirubrobacterales</taxon>
        <taxon>Baekduiaceae</taxon>
        <taxon>Svornostia</taxon>
    </lineage>
</organism>
<name>A0ABY5PAF3_9ACTN</name>
<reference evidence="3" key="1">
    <citation type="submission" date="2021-11" db="EMBL/GenBank/DDBJ databases">
        <title>Cultivation dependent microbiological survey of springs from the worlds oldest radium mine currently devoted to the extraction of radon-saturated water.</title>
        <authorList>
            <person name="Kapinusova G."/>
            <person name="Smrhova T."/>
            <person name="Strejcek M."/>
            <person name="Suman J."/>
            <person name="Jani K."/>
            <person name="Pajer P."/>
            <person name="Uhlik O."/>
        </authorList>
    </citation>
    <scope>NUCLEOTIDE SEQUENCE [LARGE SCALE GENOMIC DNA]</scope>
    <source>
        <strain evidence="3">J379</strain>
    </source>
</reference>
<dbReference type="InterPro" id="IPR036597">
    <property type="entry name" value="Fido-like_dom_sf"/>
</dbReference>
<evidence type="ECO:0000313" key="2">
    <source>
        <dbReference type="EMBL" id="UUY01598.1"/>
    </source>
</evidence>
<sequence length="414" mass="44448">MGPVRYPAFTTHEERWEPDLTSHTGVPKAARRPATIVAYEPGRIGDLRLRLSDDVIAAVTDAERAVRDAQRHSASVGVATIASQLLRSEAIASSRMEGVQVPSHRSLAKAIAGEQHKRTVAATVANIRAIRTVYERAGSAERLDIGALRAVHAELAAADRYLAAHAGVVRQRQNWIGRDANTPVGADFIPPPGRLVEELVEDLCAYANRDDVHPVIQAAVVHAQFETIHPFADGNGRVGRALIAGTLIRRGLAEDVIPPISLVLARDRDAYIDGLTAWRFDAEHGAERWIDLLASAAESAALATMDLADRVADLIAGWTEQAGRPRANSSALKLIHALPGAPIVSSATAQRITGANESATLRALNRLQDAGVLQQVTVGKRNRQWECVGLFRLIDDMERGLSGGQRGAAASNTT</sequence>
<evidence type="ECO:0000313" key="3">
    <source>
        <dbReference type="Proteomes" id="UP001058860"/>
    </source>
</evidence>
<dbReference type="RefSeq" id="WP_353862152.1">
    <property type="nucleotide sequence ID" value="NZ_CP088295.1"/>
</dbReference>
<feature type="domain" description="Fido" evidence="1">
    <location>
        <begin position="143"/>
        <end position="295"/>
    </location>
</feature>
<gene>
    <name evidence="2" type="ORF">LRS13_12730</name>
</gene>
<protein>
    <submittedName>
        <fullName evidence="2">Fic family protein</fullName>
    </submittedName>
</protein>
<dbReference type="PROSITE" id="PS51459">
    <property type="entry name" value="FIDO"/>
    <property type="match status" value="1"/>
</dbReference>
<dbReference type="InterPro" id="IPR003812">
    <property type="entry name" value="Fido"/>
</dbReference>
<dbReference type="PANTHER" id="PTHR13504:SF38">
    <property type="entry name" value="FIDO DOMAIN-CONTAINING PROTEIN"/>
    <property type="match status" value="1"/>
</dbReference>